<accession>A0A8J6P440</accession>
<dbReference type="InterPro" id="IPR003848">
    <property type="entry name" value="DUF218"/>
</dbReference>
<dbReference type="Proteomes" id="UP000605201">
    <property type="component" value="Unassembled WGS sequence"/>
</dbReference>
<dbReference type="Pfam" id="PF02698">
    <property type="entry name" value="DUF218"/>
    <property type="match status" value="1"/>
</dbReference>
<proteinExistence type="predicted"/>
<organism evidence="2 3">
    <name type="scientific">Candidatus Desulfatibia vada</name>
    <dbReference type="NCBI Taxonomy" id="2841696"/>
    <lineage>
        <taxon>Bacteria</taxon>
        <taxon>Pseudomonadati</taxon>
        <taxon>Thermodesulfobacteriota</taxon>
        <taxon>Desulfobacteria</taxon>
        <taxon>Desulfobacterales</taxon>
        <taxon>Desulfobacterales incertae sedis</taxon>
        <taxon>Candidatus Desulfatibia</taxon>
    </lineage>
</organism>
<name>A0A8J6P440_9BACT</name>
<dbReference type="InterPro" id="IPR014729">
    <property type="entry name" value="Rossmann-like_a/b/a_fold"/>
</dbReference>
<evidence type="ECO:0000313" key="3">
    <source>
        <dbReference type="Proteomes" id="UP000605201"/>
    </source>
</evidence>
<reference evidence="2 3" key="1">
    <citation type="submission" date="2020-08" db="EMBL/GenBank/DDBJ databases">
        <title>Bridging the membrane lipid divide: bacteria of the FCB group superphylum have the potential to synthesize archaeal ether lipids.</title>
        <authorList>
            <person name="Villanueva L."/>
            <person name="Von Meijenfeldt F.A.B."/>
            <person name="Westbye A.B."/>
            <person name="Yadav S."/>
            <person name="Hopmans E.C."/>
            <person name="Dutilh B.E."/>
            <person name="Sinninghe Damste J.S."/>
        </authorList>
    </citation>
    <scope>NUCLEOTIDE SEQUENCE [LARGE SCALE GENOMIC DNA]</scope>
    <source>
        <strain evidence="2">NIOZ-UU17</strain>
    </source>
</reference>
<dbReference type="AlphaFoldDB" id="A0A8J6P440"/>
<dbReference type="CDD" id="cd06259">
    <property type="entry name" value="YdcF-like"/>
    <property type="match status" value="1"/>
</dbReference>
<protein>
    <submittedName>
        <fullName evidence="2">YdcF family protein</fullName>
    </submittedName>
</protein>
<sequence>MLKKTCKYLSALLCILVVIIIVQAAYFLTVGPENTIIEKADLIVVFPAENERIAAGLQLAEEGYAPNFTVAGITEESLKLYLKKHKDLPASVKPLISPRSNTTFEDALITRQVLQKHKFNSVILVTSTYHLPRAYFLLRVLTSGMNVKIDRYGVEKKWWLLAASNLKPEDSGINVNANVKGPQKAYNEQRVKTLKQKLIYNEMIKFWTSLGEMAGYTVTGRVLTDSPLCLRTRKFLKANVLFAVNGAVE</sequence>
<dbReference type="Gene3D" id="3.40.50.620">
    <property type="entry name" value="HUPs"/>
    <property type="match status" value="1"/>
</dbReference>
<dbReference type="EMBL" id="JACNIG010000274">
    <property type="protein sequence ID" value="MBC8433151.1"/>
    <property type="molecule type" value="Genomic_DNA"/>
</dbReference>
<gene>
    <name evidence="2" type="ORF">H8D96_14680</name>
</gene>
<evidence type="ECO:0000313" key="2">
    <source>
        <dbReference type="EMBL" id="MBC8433151.1"/>
    </source>
</evidence>
<feature type="domain" description="DUF218" evidence="1">
    <location>
        <begin position="41"/>
        <end position="166"/>
    </location>
</feature>
<comment type="caution">
    <text evidence="2">The sequence shown here is derived from an EMBL/GenBank/DDBJ whole genome shotgun (WGS) entry which is preliminary data.</text>
</comment>
<evidence type="ECO:0000259" key="1">
    <source>
        <dbReference type="Pfam" id="PF02698"/>
    </source>
</evidence>